<evidence type="ECO:0000313" key="2">
    <source>
        <dbReference type="Proteomes" id="UP000772618"/>
    </source>
</evidence>
<evidence type="ECO:0000313" key="1">
    <source>
        <dbReference type="EMBL" id="MBT1702923.1"/>
    </source>
</evidence>
<organism evidence="1 2">
    <name type="scientific">Chryseosolibacter indicus</name>
    <dbReference type="NCBI Taxonomy" id="2782351"/>
    <lineage>
        <taxon>Bacteria</taxon>
        <taxon>Pseudomonadati</taxon>
        <taxon>Bacteroidota</taxon>
        <taxon>Cytophagia</taxon>
        <taxon>Cytophagales</taxon>
        <taxon>Chryseotaleaceae</taxon>
        <taxon>Chryseosolibacter</taxon>
    </lineage>
</organism>
<dbReference type="RefSeq" id="WP_254152893.1">
    <property type="nucleotide sequence ID" value="NZ_JAHESD010000010.1"/>
</dbReference>
<accession>A0ABS5VPH8</accession>
<comment type="caution">
    <text evidence="1">The sequence shown here is derived from an EMBL/GenBank/DDBJ whole genome shotgun (WGS) entry which is preliminary data.</text>
</comment>
<protein>
    <submittedName>
        <fullName evidence="1">Uncharacterized protein</fullName>
    </submittedName>
</protein>
<sequence length="109" mass="12584">MVVKRTKSGKFTIGVGYTERMNIFEALISFFETHGNASKLQTEKEVMIHLQFSVLHGMLCRLDFNTHNTCAKKWNVSRAEAVALMWLLRNYDHDSALLQIKSEIHKQLS</sequence>
<dbReference type="EMBL" id="JAHESD010000010">
    <property type="protein sequence ID" value="MBT1702923.1"/>
    <property type="molecule type" value="Genomic_DNA"/>
</dbReference>
<name>A0ABS5VPH8_9BACT</name>
<gene>
    <name evidence="1" type="ORF">KK060_06510</name>
</gene>
<dbReference type="Proteomes" id="UP000772618">
    <property type="component" value="Unassembled WGS sequence"/>
</dbReference>
<reference evidence="1 2" key="1">
    <citation type="submission" date="2021-05" db="EMBL/GenBank/DDBJ databases">
        <title>A Polyphasic approach of four new species of the genus Ohtaekwangia: Ohtaekwangia histidinii sp. nov., Ohtaekwangia cretensis sp. nov., Ohtaekwangia indiensis sp. nov., Ohtaekwangia reichenbachii sp. nov. from diverse environment.</title>
        <authorList>
            <person name="Octaviana S."/>
        </authorList>
    </citation>
    <scope>NUCLEOTIDE SEQUENCE [LARGE SCALE GENOMIC DNA]</scope>
    <source>
        <strain evidence="1 2">PWU20</strain>
    </source>
</reference>
<keyword evidence="2" id="KW-1185">Reference proteome</keyword>
<proteinExistence type="predicted"/>